<dbReference type="InterPro" id="IPR053105">
    <property type="entry name" value="Class_V-like_SAM-MTase"/>
</dbReference>
<gene>
    <name evidence="3" type="ORF">PCON_01542</name>
</gene>
<evidence type="ECO:0000256" key="1">
    <source>
        <dbReference type="SAM" id="MobiDB-lite"/>
    </source>
</evidence>
<keyword evidence="4" id="KW-1185">Reference proteome</keyword>
<name>U4L8U5_PYROM</name>
<accession>U4L8U5</accession>
<dbReference type="InterPro" id="IPR046341">
    <property type="entry name" value="SET_dom_sf"/>
</dbReference>
<dbReference type="OrthoDB" id="308383at2759"/>
<evidence type="ECO:0000313" key="4">
    <source>
        <dbReference type="Proteomes" id="UP000018144"/>
    </source>
</evidence>
<evidence type="ECO:0000313" key="3">
    <source>
        <dbReference type="EMBL" id="CCX15267.1"/>
    </source>
</evidence>
<dbReference type="PROSITE" id="PS50280">
    <property type="entry name" value="SET"/>
    <property type="match status" value="1"/>
</dbReference>
<feature type="region of interest" description="Disordered" evidence="1">
    <location>
        <begin position="129"/>
        <end position="153"/>
    </location>
</feature>
<dbReference type="PANTHER" id="PTHR47250:SF3">
    <property type="entry name" value="HISTONE-LYSINE N-METHYLTRANSFERASE SET-6"/>
    <property type="match status" value="1"/>
</dbReference>
<evidence type="ECO:0000259" key="2">
    <source>
        <dbReference type="PROSITE" id="PS50280"/>
    </source>
</evidence>
<dbReference type="AlphaFoldDB" id="U4L8U5"/>
<dbReference type="Proteomes" id="UP000018144">
    <property type="component" value="Unassembled WGS sequence"/>
</dbReference>
<protein>
    <submittedName>
        <fullName evidence="3">Similar to SET domain-containing protein SNOG_11806 acc. no. P0CY36</fullName>
    </submittedName>
</protein>
<organism evidence="3 4">
    <name type="scientific">Pyronema omphalodes (strain CBS 100304)</name>
    <name type="common">Pyronema confluens</name>
    <dbReference type="NCBI Taxonomy" id="1076935"/>
    <lineage>
        <taxon>Eukaryota</taxon>
        <taxon>Fungi</taxon>
        <taxon>Dikarya</taxon>
        <taxon>Ascomycota</taxon>
        <taxon>Pezizomycotina</taxon>
        <taxon>Pezizomycetes</taxon>
        <taxon>Pezizales</taxon>
        <taxon>Pyronemataceae</taxon>
        <taxon>Pyronema</taxon>
    </lineage>
</organism>
<dbReference type="eggNOG" id="KOG1081">
    <property type="taxonomic scope" value="Eukaryota"/>
</dbReference>
<proteinExistence type="predicted"/>
<dbReference type="Gene3D" id="2.170.270.10">
    <property type="entry name" value="SET domain"/>
    <property type="match status" value="1"/>
</dbReference>
<dbReference type="Pfam" id="PF00856">
    <property type="entry name" value="SET"/>
    <property type="match status" value="1"/>
</dbReference>
<dbReference type="InterPro" id="IPR001214">
    <property type="entry name" value="SET_dom"/>
</dbReference>
<sequence>MDRLRHLEAALGVDIVSQLQRIGGNVNIVVEARTAGNERVTLGELQVAVPQGPVQISVTRDGGSLNGISGLSGLSQTPAASIDFTVNDAAFSANTLPFTSVDYVHAAVLEPPSPPMSVATVTSVAGNKRRSIAATEKSRPSKRAATGDLQKTKTPKLSSTCGIFPENKAGLGLLERIWYGIYEGPMMANFFSGGKGCAFLDDTGMGLDLSCPAGFMSHESFRELNGKCSAIFQFTRGVRILEIILQASWVDFFNARIEAIGREYPTNTPTENKMAALREAALAFSLSEKAMRNKLAIWQGYKRIKDIGGWPALIFAEDGVYTICKYRVGFKDPALFSSLRDLRAAIELAADTVQPTWRRFLRILQIETTPTYTGHPHTWQIAANGIPVPLSECNYKWIQHYKLIEESVVDMDLWDHDPRRVSDGPKFTCNECGEQQDDDPHNNRCRCFPELYGGIKMPAPVQIFDTGTKANGLVARFEFQQGRAIGEFVGLITRGKVGVDVMEGGGPEPEKKYQISQGKQGNFTRFINHSCMPNCQFERFVWMGLERIIAVALRTVEAGKEVTVDYSGVYWDGLEKICKCGEPCCRYSKPRTVSTSS</sequence>
<reference evidence="3 4" key="1">
    <citation type="journal article" date="2013" name="PLoS Genet.">
        <title>The genome and development-dependent transcriptomes of Pyronema confluens: a window into fungal evolution.</title>
        <authorList>
            <person name="Traeger S."/>
            <person name="Altegoer F."/>
            <person name="Freitag M."/>
            <person name="Gabaldon T."/>
            <person name="Kempken F."/>
            <person name="Kumar A."/>
            <person name="Marcet-Houben M."/>
            <person name="Poggeler S."/>
            <person name="Stajich J.E."/>
            <person name="Nowrousian M."/>
        </authorList>
    </citation>
    <scope>NUCLEOTIDE SEQUENCE [LARGE SCALE GENOMIC DNA]</scope>
    <source>
        <strain evidence="4">CBS 100304</strain>
        <tissue evidence="3">Vegetative mycelium</tissue>
    </source>
</reference>
<feature type="domain" description="SET" evidence="2">
    <location>
        <begin position="459"/>
        <end position="567"/>
    </location>
</feature>
<dbReference type="SMART" id="SM00317">
    <property type="entry name" value="SET"/>
    <property type="match status" value="1"/>
</dbReference>
<dbReference type="EMBL" id="HF936161">
    <property type="protein sequence ID" value="CCX15267.1"/>
    <property type="molecule type" value="Genomic_DNA"/>
</dbReference>
<dbReference type="SUPFAM" id="SSF82199">
    <property type="entry name" value="SET domain"/>
    <property type="match status" value="1"/>
</dbReference>
<dbReference type="STRING" id="1076935.U4L8U5"/>
<dbReference type="PANTHER" id="PTHR47250">
    <property type="entry name" value="HISTONE-LYSINE N-METHYLTRANSFERASE SET-6"/>
    <property type="match status" value="1"/>
</dbReference>